<dbReference type="Pfam" id="PF02214">
    <property type="entry name" value="BTB_2"/>
    <property type="match status" value="1"/>
</dbReference>
<organism evidence="2">
    <name type="scientific">Aceria tosichella</name>
    <name type="common">wheat curl mite</name>
    <dbReference type="NCBI Taxonomy" id="561515"/>
    <lineage>
        <taxon>Eukaryota</taxon>
        <taxon>Metazoa</taxon>
        <taxon>Ecdysozoa</taxon>
        <taxon>Arthropoda</taxon>
        <taxon>Chelicerata</taxon>
        <taxon>Arachnida</taxon>
        <taxon>Acari</taxon>
        <taxon>Acariformes</taxon>
        <taxon>Trombidiformes</taxon>
        <taxon>Prostigmata</taxon>
        <taxon>Eupodina</taxon>
        <taxon>Eriophyoidea</taxon>
        <taxon>Eriophyidae</taxon>
        <taxon>Eriophyinae</taxon>
        <taxon>Aceriini</taxon>
        <taxon>Aceria</taxon>
    </lineage>
</organism>
<dbReference type="Gene3D" id="3.30.710.10">
    <property type="entry name" value="Potassium Channel Kv1.1, Chain A"/>
    <property type="match status" value="1"/>
</dbReference>
<evidence type="ECO:0000313" key="3">
    <source>
        <dbReference type="EMBL" id="MDE49602.1"/>
    </source>
</evidence>
<evidence type="ECO:0000313" key="2">
    <source>
        <dbReference type="EMBL" id="MDE46172.1"/>
    </source>
</evidence>
<dbReference type="PANTHER" id="PTHR11145:SF8">
    <property type="entry name" value="RE57120P"/>
    <property type="match status" value="1"/>
</dbReference>
<sequence>MEPTQEQYIQFDLGERIFLCSLKTLQKYPNSTLANCLKHSDSTEKGTTISLECDSKYFQWILDYMRDGRLDKMDSLSRHEVRQLSKEAKFFCLDELVELCELRVKTHFMGHGCLEPKVITSRLELDEILDEDKKTGGFTVLLNVGKVDRVNIAELIELGPSHNFRLLSCHGLITGYQSEFYKAGKLIKCSEDPEDFLSYVYYAFKGVFL</sequence>
<evidence type="ECO:0000259" key="1">
    <source>
        <dbReference type="Pfam" id="PF02214"/>
    </source>
</evidence>
<reference evidence="2" key="1">
    <citation type="submission" date="2018-10" db="EMBL/GenBank/DDBJ databases">
        <title>Transcriptome assembly of Aceria tosichella (Wheat curl mite) Type 2.</title>
        <authorList>
            <person name="Scully E.D."/>
            <person name="Geib S.M."/>
            <person name="Palmer N.A."/>
            <person name="Gupta A.K."/>
            <person name="Sarath G."/>
            <person name="Tatineni S."/>
        </authorList>
    </citation>
    <scope>NUCLEOTIDE SEQUENCE</scope>
    <source>
        <strain evidence="2">LincolnNE</strain>
    </source>
</reference>
<dbReference type="EMBL" id="GGYP01004831">
    <property type="protein sequence ID" value="MDE49602.1"/>
    <property type="molecule type" value="Transcribed_RNA"/>
</dbReference>
<protein>
    <recommendedName>
        <fullName evidence="1">Potassium channel tetramerisation-type BTB domain-containing protein</fullName>
    </recommendedName>
</protein>
<accession>A0A6G1S894</accession>
<dbReference type="InterPro" id="IPR011333">
    <property type="entry name" value="SKP1/BTB/POZ_sf"/>
</dbReference>
<name>A0A6G1S894_9ACAR</name>
<proteinExistence type="predicted"/>
<dbReference type="InterPro" id="IPR003131">
    <property type="entry name" value="T1-type_BTB"/>
</dbReference>
<dbReference type="InterPro" id="IPR045068">
    <property type="entry name" value="BACURD1-3"/>
</dbReference>
<gene>
    <name evidence="2" type="ORF">g.15437</name>
    <name evidence="3" type="ORF">g.15440</name>
</gene>
<dbReference type="SUPFAM" id="SSF54695">
    <property type="entry name" value="POZ domain"/>
    <property type="match status" value="1"/>
</dbReference>
<dbReference type="EMBL" id="GGYP01001401">
    <property type="protein sequence ID" value="MDE46172.1"/>
    <property type="molecule type" value="Transcribed_RNA"/>
</dbReference>
<dbReference type="AlphaFoldDB" id="A0A6G1S894"/>
<feature type="domain" description="Potassium channel tetramerisation-type BTB" evidence="1">
    <location>
        <begin position="10"/>
        <end position="100"/>
    </location>
</feature>
<dbReference type="GO" id="GO:0051260">
    <property type="term" value="P:protein homooligomerization"/>
    <property type="evidence" value="ECO:0007669"/>
    <property type="project" value="InterPro"/>
</dbReference>
<dbReference type="PANTHER" id="PTHR11145">
    <property type="entry name" value="BTB/POZ DOMAIN-CONTAINING ADAPTER FOR CUL3-MEDIATED RHOA DEGRADATION PROTEIN FAMILY MEMBER"/>
    <property type="match status" value="1"/>
</dbReference>